<reference evidence="3" key="3">
    <citation type="submission" date="2015-02" db="UniProtKB">
        <authorList>
            <consortium name="EnsemblProtists"/>
        </authorList>
    </citation>
    <scope>IDENTIFICATION</scope>
    <source>
        <strain evidence="3">DAOM BR144</strain>
    </source>
</reference>
<dbReference type="AlphaFoldDB" id="K3WYN6"/>
<dbReference type="PANTHER" id="PTHR24171:SF8">
    <property type="entry name" value="BRCA1-ASSOCIATED RING DOMAIN PROTEIN 1"/>
    <property type="match status" value="1"/>
</dbReference>
<keyword evidence="1" id="KW-0677">Repeat</keyword>
<organism evidence="3 4">
    <name type="scientific">Globisporangium ultimum (strain ATCC 200006 / CBS 805.95 / DAOM BR144)</name>
    <name type="common">Pythium ultimum</name>
    <dbReference type="NCBI Taxonomy" id="431595"/>
    <lineage>
        <taxon>Eukaryota</taxon>
        <taxon>Sar</taxon>
        <taxon>Stramenopiles</taxon>
        <taxon>Oomycota</taxon>
        <taxon>Peronosporomycetes</taxon>
        <taxon>Pythiales</taxon>
        <taxon>Pythiaceae</taxon>
        <taxon>Globisporangium</taxon>
    </lineage>
</organism>
<dbReference type="GO" id="GO:0085020">
    <property type="term" value="P:protein K6-linked ubiquitination"/>
    <property type="evidence" value="ECO:0007669"/>
    <property type="project" value="TreeGrafter"/>
</dbReference>
<evidence type="ECO:0000256" key="1">
    <source>
        <dbReference type="ARBA" id="ARBA00022737"/>
    </source>
</evidence>
<dbReference type="EnsemblProtists" id="PYU1_T010085">
    <property type="protein sequence ID" value="PYU1_T010085"/>
    <property type="gene ID" value="PYU1_G010065"/>
</dbReference>
<evidence type="ECO:0000256" key="2">
    <source>
        <dbReference type="ARBA" id="ARBA00023043"/>
    </source>
</evidence>
<dbReference type="InterPro" id="IPR002110">
    <property type="entry name" value="Ankyrin_rpt"/>
</dbReference>
<dbReference type="HOGENOM" id="CLU_2140050_0_0_1"/>
<reference evidence="4" key="2">
    <citation type="submission" date="2010-04" db="EMBL/GenBank/DDBJ databases">
        <authorList>
            <person name="Buell R."/>
            <person name="Hamilton J."/>
            <person name="Hostetler J."/>
        </authorList>
    </citation>
    <scope>NUCLEOTIDE SEQUENCE [LARGE SCALE GENOMIC DNA]</scope>
    <source>
        <strain evidence="4">DAOM:BR144</strain>
    </source>
</reference>
<dbReference type="Pfam" id="PF12796">
    <property type="entry name" value="Ank_2"/>
    <property type="match status" value="1"/>
</dbReference>
<dbReference type="SUPFAM" id="SSF48403">
    <property type="entry name" value="Ankyrin repeat"/>
    <property type="match status" value="1"/>
</dbReference>
<name>K3WYN6_GLOUD</name>
<dbReference type="InParanoid" id="K3WYN6"/>
<keyword evidence="2" id="KW-0040">ANK repeat</keyword>
<evidence type="ECO:0000313" key="4">
    <source>
        <dbReference type="Proteomes" id="UP000019132"/>
    </source>
</evidence>
<protein>
    <submittedName>
        <fullName evidence="3">Uncharacterized protein</fullName>
    </submittedName>
</protein>
<proteinExistence type="predicted"/>
<evidence type="ECO:0000313" key="3">
    <source>
        <dbReference type="EnsemblProtists" id="PYU1_T010085"/>
    </source>
</evidence>
<sequence length="113" mass="12134">MAVAATLTRIFRRSKRKELFDAVRHGDVDTAEALIKQGIPVHIRDRHGRTLMSYAAENGNVYIVLLLRGAGASFEESGENSLVGYALVNGHLVTAKALIELGAAVNGVGKYGK</sequence>
<accession>K3WYN6</accession>
<dbReference type="Gene3D" id="1.25.40.20">
    <property type="entry name" value="Ankyrin repeat-containing domain"/>
    <property type="match status" value="1"/>
</dbReference>
<dbReference type="PANTHER" id="PTHR24171">
    <property type="entry name" value="ANKYRIN REPEAT DOMAIN-CONTAINING PROTEIN 39-RELATED"/>
    <property type="match status" value="1"/>
</dbReference>
<dbReference type="Proteomes" id="UP000019132">
    <property type="component" value="Unassembled WGS sequence"/>
</dbReference>
<reference evidence="4" key="1">
    <citation type="journal article" date="2010" name="Genome Biol.">
        <title>Genome sequence of the necrotrophic plant pathogen Pythium ultimum reveals original pathogenicity mechanisms and effector repertoire.</title>
        <authorList>
            <person name="Levesque C.A."/>
            <person name="Brouwer H."/>
            <person name="Cano L."/>
            <person name="Hamilton J.P."/>
            <person name="Holt C."/>
            <person name="Huitema E."/>
            <person name="Raffaele S."/>
            <person name="Robideau G.P."/>
            <person name="Thines M."/>
            <person name="Win J."/>
            <person name="Zerillo M.M."/>
            <person name="Beakes G.W."/>
            <person name="Boore J.L."/>
            <person name="Busam D."/>
            <person name="Dumas B."/>
            <person name="Ferriera S."/>
            <person name="Fuerstenberg S.I."/>
            <person name="Gachon C.M."/>
            <person name="Gaulin E."/>
            <person name="Govers F."/>
            <person name="Grenville-Briggs L."/>
            <person name="Horner N."/>
            <person name="Hostetler J."/>
            <person name="Jiang R.H."/>
            <person name="Johnson J."/>
            <person name="Krajaejun T."/>
            <person name="Lin H."/>
            <person name="Meijer H.J."/>
            <person name="Moore B."/>
            <person name="Morris P."/>
            <person name="Phuntmart V."/>
            <person name="Puiu D."/>
            <person name="Shetty J."/>
            <person name="Stajich J.E."/>
            <person name="Tripathy S."/>
            <person name="Wawra S."/>
            <person name="van West P."/>
            <person name="Whitty B.R."/>
            <person name="Coutinho P.M."/>
            <person name="Henrissat B."/>
            <person name="Martin F."/>
            <person name="Thomas P.D."/>
            <person name="Tyler B.M."/>
            <person name="De Vries R.P."/>
            <person name="Kamoun S."/>
            <person name="Yandell M."/>
            <person name="Tisserat N."/>
            <person name="Buell C.R."/>
        </authorList>
    </citation>
    <scope>NUCLEOTIDE SEQUENCE</scope>
    <source>
        <strain evidence="4">DAOM:BR144</strain>
    </source>
</reference>
<dbReference type="SMART" id="SM00248">
    <property type="entry name" value="ANK"/>
    <property type="match status" value="3"/>
</dbReference>
<dbReference type="EMBL" id="GL376623">
    <property type="status" value="NOT_ANNOTATED_CDS"/>
    <property type="molecule type" value="Genomic_DNA"/>
</dbReference>
<dbReference type="GO" id="GO:0004842">
    <property type="term" value="F:ubiquitin-protein transferase activity"/>
    <property type="evidence" value="ECO:0007669"/>
    <property type="project" value="TreeGrafter"/>
</dbReference>
<keyword evidence="4" id="KW-1185">Reference proteome</keyword>
<dbReference type="VEuPathDB" id="FungiDB:PYU1_G010065"/>
<dbReference type="InterPro" id="IPR036770">
    <property type="entry name" value="Ankyrin_rpt-contain_sf"/>
</dbReference>